<accession>A0A6A5VMM0</accession>
<keyword evidence="4" id="KW-1185">Reference proteome</keyword>
<evidence type="ECO:0000259" key="2">
    <source>
        <dbReference type="Pfam" id="PF24864"/>
    </source>
</evidence>
<proteinExistence type="predicted"/>
<dbReference type="AlphaFoldDB" id="A0A6A5VMM0"/>
<dbReference type="Proteomes" id="UP000800036">
    <property type="component" value="Unassembled WGS sequence"/>
</dbReference>
<evidence type="ECO:0000256" key="1">
    <source>
        <dbReference type="SAM" id="MobiDB-lite"/>
    </source>
</evidence>
<organism evidence="3 4">
    <name type="scientific">Bimuria novae-zelandiae CBS 107.79</name>
    <dbReference type="NCBI Taxonomy" id="1447943"/>
    <lineage>
        <taxon>Eukaryota</taxon>
        <taxon>Fungi</taxon>
        <taxon>Dikarya</taxon>
        <taxon>Ascomycota</taxon>
        <taxon>Pezizomycotina</taxon>
        <taxon>Dothideomycetes</taxon>
        <taxon>Pleosporomycetidae</taxon>
        <taxon>Pleosporales</taxon>
        <taxon>Massarineae</taxon>
        <taxon>Didymosphaeriaceae</taxon>
        <taxon>Bimuria</taxon>
    </lineage>
</organism>
<dbReference type="Pfam" id="PF24864">
    <property type="entry name" value="DUF7730"/>
    <property type="match status" value="1"/>
</dbReference>
<dbReference type="PANTHER" id="PTHR42085">
    <property type="entry name" value="F-BOX DOMAIN-CONTAINING PROTEIN"/>
    <property type="match status" value="1"/>
</dbReference>
<dbReference type="EMBL" id="ML976660">
    <property type="protein sequence ID" value="KAF1978511.1"/>
    <property type="molecule type" value="Genomic_DNA"/>
</dbReference>
<gene>
    <name evidence="3" type="ORF">BU23DRAFT_595677</name>
</gene>
<name>A0A6A5VMM0_9PLEO</name>
<protein>
    <recommendedName>
        <fullName evidence="2">DUF7730 domain-containing protein</fullName>
    </recommendedName>
</protein>
<evidence type="ECO:0000313" key="4">
    <source>
        <dbReference type="Proteomes" id="UP000800036"/>
    </source>
</evidence>
<dbReference type="InterPro" id="IPR038883">
    <property type="entry name" value="AN11006-like"/>
</dbReference>
<sequence>MSKRVRKAVNYAEPELSDDEFGAVEEVPEEQPKPKRRKIGSTSFVPAAVASTSVTRTAAVPAVKKQKKEPKGKKNDETLFDFLKLPGEIRNMIYEYAFISDKQMSISRWPADDSEGRDCQMFTGTLHRHLTAKEKQKMKKQKDAAFNLLHVCKQIDDEATPFLYNRNSFHFSFHEWLTAFIAQYPIHVPHLRDIWVWFRIDNRRGLATDVQAILYSPGLADLERMTVLVYTSAKALPEAAEQFYAVARNWIQAVGERKGDESAALDILNVEAVMYRKCRGIWLKKMKEFRYHLEYIMAENLGHLASDSESGADNEEDD</sequence>
<feature type="compositionally biased region" description="Acidic residues" evidence="1">
    <location>
        <begin position="20"/>
        <end position="29"/>
    </location>
</feature>
<feature type="domain" description="DUF7730" evidence="2">
    <location>
        <begin position="80"/>
        <end position="181"/>
    </location>
</feature>
<feature type="region of interest" description="Disordered" evidence="1">
    <location>
        <begin position="20"/>
        <end position="40"/>
    </location>
</feature>
<dbReference type="PANTHER" id="PTHR42085:SF1">
    <property type="entry name" value="F-BOX DOMAIN-CONTAINING PROTEIN"/>
    <property type="match status" value="1"/>
</dbReference>
<dbReference type="OrthoDB" id="5272396at2759"/>
<evidence type="ECO:0000313" key="3">
    <source>
        <dbReference type="EMBL" id="KAF1978511.1"/>
    </source>
</evidence>
<reference evidence="3" key="1">
    <citation type="journal article" date="2020" name="Stud. Mycol.">
        <title>101 Dothideomycetes genomes: a test case for predicting lifestyles and emergence of pathogens.</title>
        <authorList>
            <person name="Haridas S."/>
            <person name="Albert R."/>
            <person name="Binder M."/>
            <person name="Bloem J."/>
            <person name="Labutti K."/>
            <person name="Salamov A."/>
            <person name="Andreopoulos B."/>
            <person name="Baker S."/>
            <person name="Barry K."/>
            <person name="Bills G."/>
            <person name="Bluhm B."/>
            <person name="Cannon C."/>
            <person name="Castanera R."/>
            <person name="Culley D."/>
            <person name="Daum C."/>
            <person name="Ezra D."/>
            <person name="Gonzalez J."/>
            <person name="Henrissat B."/>
            <person name="Kuo A."/>
            <person name="Liang C."/>
            <person name="Lipzen A."/>
            <person name="Lutzoni F."/>
            <person name="Magnuson J."/>
            <person name="Mondo S."/>
            <person name="Nolan M."/>
            <person name="Ohm R."/>
            <person name="Pangilinan J."/>
            <person name="Park H.-J."/>
            <person name="Ramirez L."/>
            <person name="Alfaro M."/>
            <person name="Sun H."/>
            <person name="Tritt A."/>
            <person name="Yoshinaga Y."/>
            <person name="Zwiers L.-H."/>
            <person name="Turgeon B."/>
            <person name="Goodwin S."/>
            <person name="Spatafora J."/>
            <person name="Crous P."/>
            <person name="Grigoriev I."/>
        </authorList>
    </citation>
    <scope>NUCLEOTIDE SEQUENCE</scope>
    <source>
        <strain evidence="3">CBS 107.79</strain>
    </source>
</reference>
<dbReference type="InterPro" id="IPR056632">
    <property type="entry name" value="DUF7730"/>
</dbReference>